<name>A0A106BVM3_THIDE</name>
<dbReference type="Proteomes" id="UP000064243">
    <property type="component" value="Unassembled WGS sequence"/>
</dbReference>
<keyword evidence="3" id="KW-1185">Reference proteome</keyword>
<feature type="domain" description="HDOD" evidence="1">
    <location>
        <begin position="20"/>
        <end position="219"/>
    </location>
</feature>
<dbReference type="PATRIC" id="fig|36861.3.peg.3090"/>
<dbReference type="Gene3D" id="1.10.3210.10">
    <property type="entry name" value="Hypothetical protein af1432"/>
    <property type="match status" value="1"/>
</dbReference>
<accession>A0A106BVM3</accession>
<evidence type="ECO:0000313" key="2">
    <source>
        <dbReference type="EMBL" id="KVW99480.1"/>
    </source>
</evidence>
<dbReference type="AlphaFoldDB" id="A0A106BVM3"/>
<evidence type="ECO:0000259" key="1">
    <source>
        <dbReference type="PROSITE" id="PS51833"/>
    </source>
</evidence>
<protein>
    <submittedName>
        <fullName evidence="2">Metal-dependent hydrolase</fullName>
    </submittedName>
</protein>
<reference evidence="2 3" key="1">
    <citation type="journal article" date="2015" name="Appl. Environ. Microbiol.">
        <title>Aerobic and Anaerobic Thiosulfate Oxidation by a Cold-Adapted, Subglacial Chemoautotroph.</title>
        <authorList>
            <person name="Harrold Z.R."/>
            <person name="Skidmore M.L."/>
            <person name="Hamilton T.L."/>
            <person name="Desch L."/>
            <person name="Amada K."/>
            <person name="van Gelder W."/>
            <person name="Glover K."/>
            <person name="Roden E.E."/>
            <person name="Boyd E.S."/>
        </authorList>
    </citation>
    <scope>NUCLEOTIDE SEQUENCE [LARGE SCALE GENOMIC DNA]</scope>
    <source>
        <strain evidence="2 3">RG</strain>
    </source>
</reference>
<dbReference type="GO" id="GO:0016787">
    <property type="term" value="F:hydrolase activity"/>
    <property type="evidence" value="ECO:0007669"/>
    <property type="project" value="UniProtKB-KW"/>
</dbReference>
<dbReference type="PANTHER" id="PTHR33525:SF4">
    <property type="entry name" value="CYCLIC DI-GMP PHOSPHODIESTERASE CDGJ"/>
    <property type="match status" value="1"/>
</dbReference>
<dbReference type="EMBL" id="LDUG01000006">
    <property type="protein sequence ID" value="KVW99480.1"/>
    <property type="molecule type" value="Genomic_DNA"/>
</dbReference>
<sequence>MSQQPKSMAAWLAFLGQADIPVLKHTARELERLRADESLLNARGIANVVTDDPLMTVKLLRYMQTHKHRNQKYELVDVKEALLMMGLDAFFREVPATPISEDMLDGHIEALVQLLHTVRRAQRSAHYAYDWALRLHDLHAEEVHVSALLYHVAEMLMWCFNPGQMLEIQKRQAADTTLRSADAQKQVMGFTGMEFQRQLTIEWKLPELLLNLMDPAQANTSRVRNVKLAANLARHSARGWDNDALPDDYREIAALLRMEPDKVMALVESVPAAVQR</sequence>
<dbReference type="PANTHER" id="PTHR33525">
    <property type="match status" value="1"/>
</dbReference>
<dbReference type="PROSITE" id="PS51833">
    <property type="entry name" value="HDOD"/>
    <property type="match status" value="1"/>
</dbReference>
<dbReference type="RefSeq" id="WP_059751487.1">
    <property type="nucleotide sequence ID" value="NZ_LDUG01000006.1"/>
</dbReference>
<proteinExistence type="predicted"/>
<dbReference type="Pfam" id="PF08668">
    <property type="entry name" value="HDOD"/>
    <property type="match status" value="1"/>
</dbReference>
<comment type="caution">
    <text evidence="2">The sequence shown here is derived from an EMBL/GenBank/DDBJ whole genome shotgun (WGS) entry which is preliminary data.</text>
</comment>
<dbReference type="SUPFAM" id="SSF109604">
    <property type="entry name" value="HD-domain/PDEase-like"/>
    <property type="match status" value="1"/>
</dbReference>
<gene>
    <name evidence="2" type="ORF">ABW22_01805</name>
</gene>
<dbReference type="STRING" id="1123392.GCA_000376425_00253"/>
<dbReference type="InterPro" id="IPR052340">
    <property type="entry name" value="RNase_Y/CdgJ"/>
</dbReference>
<organism evidence="2 3">
    <name type="scientific">Thiobacillus denitrificans</name>
    <dbReference type="NCBI Taxonomy" id="36861"/>
    <lineage>
        <taxon>Bacteria</taxon>
        <taxon>Pseudomonadati</taxon>
        <taxon>Pseudomonadota</taxon>
        <taxon>Betaproteobacteria</taxon>
        <taxon>Nitrosomonadales</taxon>
        <taxon>Thiobacillaceae</taxon>
        <taxon>Thiobacillus</taxon>
    </lineage>
</organism>
<keyword evidence="2" id="KW-0378">Hydrolase</keyword>
<dbReference type="InterPro" id="IPR013976">
    <property type="entry name" value="HDOD"/>
</dbReference>
<evidence type="ECO:0000313" key="3">
    <source>
        <dbReference type="Proteomes" id="UP000064243"/>
    </source>
</evidence>